<proteinExistence type="predicted"/>
<accession>A0AC35GQM3</accession>
<dbReference type="WBParaSite" id="PS1159_v2.g7777.t1">
    <property type="protein sequence ID" value="PS1159_v2.g7777.t1"/>
    <property type="gene ID" value="PS1159_v2.g7777"/>
</dbReference>
<protein>
    <submittedName>
        <fullName evidence="2">Uncharacterized protein</fullName>
    </submittedName>
</protein>
<dbReference type="Proteomes" id="UP000887580">
    <property type="component" value="Unplaced"/>
</dbReference>
<name>A0AC35GQM3_9BILA</name>
<evidence type="ECO:0000313" key="2">
    <source>
        <dbReference type="WBParaSite" id="PS1159_v2.g7777.t1"/>
    </source>
</evidence>
<organism evidence="1 2">
    <name type="scientific">Panagrolaimus sp. PS1159</name>
    <dbReference type="NCBI Taxonomy" id="55785"/>
    <lineage>
        <taxon>Eukaryota</taxon>
        <taxon>Metazoa</taxon>
        <taxon>Ecdysozoa</taxon>
        <taxon>Nematoda</taxon>
        <taxon>Chromadorea</taxon>
        <taxon>Rhabditida</taxon>
        <taxon>Tylenchina</taxon>
        <taxon>Panagrolaimomorpha</taxon>
        <taxon>Panagrolaimoidea</taxon>
        <taxon>Panagrolaimidae</taxon>
        <taxon>Panagrolaimus</taxon>
    </lineage>
</organism>
<evidence type="ECO:0000313" key="1">
    <source>
        <dbReference type="Proteomes" id="UP000887580"/>
    </source>
</evidence>
<reference evidence="2" key="1">
    <citation type="submission" date="2022-11" db="UniProtKB">
        <authorList>
            <consortium name="WormBaseParasite"/>
        </authorList>
    </citation>
    <scope>IDENTIFICATION</scope>
</reference>
<sequence>MYNGEDSYISEIPNSNVFHPSKSSLIFNSNSEVPDTFKDFVKFNEKLNEVEMDLKKVLPEKLGFIEEKFFEIPSFRFDFDKNCNEILVFLQFYDNQKCMVTVSLDSGNNFILETSFGTISISKNDLLKTKFFADSSMIYSITEFGSYLMPKFESIILCEIYSTEILPYFKITNTKSNSKCLKSKIIFGGSLTNEKMSLFVSEKEKKFSSWLEALPYIGVLCGLLFIGTASFFVYCCIRNHRKKKNKTLKEKQKLLAKLPTAKDEKDLEPNTLSEIIDKEIEGKEIQQKPKTFKVIVPAVEKNISNNKSCLGERE</sequence>